<evidence type="ECO:0000259" key="4">
    <source>
        <dbReference type="Pfam" id="PF13193"/>
    </source>
</evidence>
<accession>A0A369TAI4</accession>
<gene>
    <name evidence="5" type="ORF">DRB17_08945</name>
</gene>
<dbReference type="Proteomes" id="UP000253941">
    <property type="component" value="Unassembled WGS sequence"/>
</dbReference>
<organism evidence="5 6">
    <name type="scientific">Ferruginivarius sediminum</name>
    <dbReference type="NCBI Taxonomy" id="2661937"/>
    <lineage>
        <taxon>Bacteria</taxon>
        <taxon>Pseudomonadati</taxon>
        <taxon>Pseudomonadota</taxon>
        <taxon>Alphaproteobacteria</taxon>
        <taxon>Rhodospirillales</taxon>
        <taxon>Rhodospirillaceae</taxon>
        <taxon>Ferruginivarius</taxon>
    </lineage>
</organism>
<sequence length="560" mass="60976">MLQGACVAGGRVTRRRGENVNDFKGKTYAEALELLAERYGETEALVFGEQRYTFRDIKAEADRASRRLLRMGCRPGDKVALWLPNRPEFLWVWLGASQAGLVTVMLNTRLKRDEAAYQLKQSDSRAVVVPGEGGFRDFLEDIAALSPVVAGGSAGGELPMLERVIACDPPGADYPGALTWDRLDEAPADGGMYARDPDAPALIVYSSGTTALPKGAMLTHAVWRKAFDHGERFRQSADDRLYLCVPLFSILANVNGALTFWSRGSCVVLDERFEAERALAAIERERCTAVYLLPLMIDRLLAYDGFEAFDLSSLRTGIVVSSNPDHQSLAAEKLGLRDLVTSYGMTETSSAVTRTWWSDPLEVRTTTHGKPLPNIEVRVAEPDTDAPLPPGEVGEIQVRGYNVMAGYYNKPAETARAFTQDGWYRTGDLGEMLPDGALRYLRRHGDGFKYKGFNVSTAEVEAAIRCHDGVREAAVVGLPAGAAGEVGGAFVVPEPGETLSAEELMDALSAQLASFKLPAHVFFLDALPKTAGTDKVQKYRLKEFALAELAARGCQPDTGA</sequence>
<dbReference type="AlphaFoldDB" id="A0A369TAI4"/>
<comment type="caution">
    <text evidence="5">The sequence shown here is derived from an EMBL/GenBank/DDBJ whole genome shotgun (WGS) entry which is preliminary data.</text>
</comment>
<feature type="domain" description="AMP-dependent synthetase/ligase" evidence="3">
    <location>
        <begin position="36"/>
        <end position="408"/>
    </location>
</feature>
<evidence type="ECO:0000313" key="6">
    <source>
        <dbReference type="Proteomes" id="UP000253941"/>
    </source>
</evidence>
<evidence type="ECO:0000256" key="1">
    <source>
        <dbReference type="ARBA" id="ARBA00006432"/>
    </source>
</evidence>
<evidence type="ECO:0000313" key="5">
    <source>
        <dbReference type="EMBL" id="RDD62341.1"/>
    </source>
</evidence>
<keyword evidence="2 5" id="KW-0436">Ligase</keyword>
<name>A0A369TAI4_9PROT</name>
<dbReference type="PANTHER" id="PTHR43201">
    <property type="entry name" value="ACYL-COA SYNTHETASE"/>
    <property type="match status" value="1"/>
</dbReference>
<dbReference type="InterPro" id="IPR000873">
    <property type="entry name" value="AMP-dep_synth/lig_dom"/>
</dbReference>
<dbReference type="Pfam" id="PF00501">
    <property type="entry name" value="AMP-binding"/>
    <property type="match status" value="1"/>
</dbReference>
<evidence type="ECO:0000259" key="3">
    <source>
        <dbReference type="Pfam" id="PF00501"/>
    </source>
</evidence>
<dbReference type="EMBL" id="QPMH01000006">
    <property type="protein sequence ID" value="RDD62341.1"/>
    <property type="molecule type" value="Genomic_DNA"/>
</dbReference>
<dbReference type="InterPro" id="IPR025110">
    <property type="entry name" value="AMP-bd_C"/>
</dbReference>
<dbReference type="Gene3D" id="3.30.300.30">
    <property type="match status" value="1"/>
</dbReference>
<dbReference type="InterPro" id="IPR045851">
    <property type="entry name" value="AMP-bd_C_sf"/>
</dbReference>
<dbReference type="SUPFAM" id="SSF56801">
    <property type="entry name" value="Acetyl-CoA synthetase-like"/>
    <property type="match status" value="1"/>
</dbReference>
<reference evidence="5 6" key="1">
    <citation type="submission" date="2018-07" db="EMBL/GenBank/DDBJ databases">
        <title>Venubactetium sediminum gen. nov., sp. nov., isolated from a marine solar saltern.</title>
        <authorList>
            <person name="Wang S."/>
        </authorList>
    </citation>
    <scope>NUCLEOTIDE SEQUENCE [LARGE SCALE GENOMIC DNA]</scope>
    <source>
        <strain evidence="5 6">WD2A32</strain>
    </source>
</reference>
<dbReference type="Gene3D" id="3.40.50.12780">
    <property type="entry name" value="N-terminal domain of ligase-like"/>
    <property type="match status" value="1"/>
</dbReference>
<keyword evidence="6" id="KW-1185">Reference proteome</keyword>
<evidence type="ECO:0000256" key="2">
    <source>
        <dbReference type="ARBA" id="ARBA00022598"/>
    </source>
</evidence>
<feature type="domain" description="AMP-binding enzyme C-terminal" evidence="4">
    <location>
        <begin position="459"/>
        <end position="531"/>
    </location>
</feature>
<dbReference type="InterPro" id="IPR042099">
    <property type="entry name" value="ANL_N_sf"/>
</dbReference>
<dbReference type="GO" id="GO:0006631">
    <property type="term" value="P:fatty acid metabolic process"/>
    <property type="evidence" value="ECO:0007669"/>
    <property type="project" value="TreeGrafter"/>
</dbReference>
<dbReference type="GO" id="GO:0031956">
    <property type="term" value="F:medium-chain fatty acid-CoA ligase activity"/>
    <property type="evidence" value="ECO:0007669"/>
    <property type="project" value="TreeGrafter"/>
</dbReference>
<proteinExistence type="inferred from homology"/>
<dbReference type="PANTHER" id="PTHR43201:SF5">
    <property type="entry name" value="MEDIUM-CHAIN ACYL-COA LIGASE ACSF2, MITOCHONDRIAL"/>
    <property type="match status" value="1"/>
</dbReference>
<protein>
    <submittedName>
        <fullName evidence="5">Long-chain fatty acid--CoA ligase</fullName>
    </submittedName>
</protein>
<comment type="similarity">
    <text evidence="1">Belongs to the ATP-dependent AMP-binding enzyme family.</text>
</comment>
<dbReference type="Pfam" id="PF13193">
    <property type="entry name" value="AMP-binding_C"/>
    <property type="match status" value="1"/>
</dbReference>